<feature type="region of interest" description="Disordered" evidence="1">
    <location>
        <begin position="1620"/>
        <end position="1643"/>
    </location>
</feature>
<feature type="region of interest" description="Disordered" evidence="1">
    <location>
        <begin position="54"/>
        <end position="73"/>
    </location>
</feature>
<dbReference type="EMBL" id="LR796687">
    <property type="protein sequence ID" value="CAB4159589.1"/>
    <property type="molecule type" value="Genomic_DNA"/>
</dbReference>
<feature type="region of interest" description="Disordered" evidence="1">
    <location>
        <begin position="966"/>
        <end position="989"/>
    </location>
</feature>
<gene>
    <name evidence="2" type="ORF">UFOVP715_18</name>
</gene>
<evidence type="ECO:0000313" key="2">
    <source>
        <dbReference type="EMBL" id="CAB4159589.1"/>
    </source>
</evidence>
<reference evidence="2" key="1">
    <citation type="submission" date="2020-04" db="EMBL/GenBank/DDBJ databases">
        <authorList>
            <person name="Chiriac C."/>
            <person name="Salcher M."/>
            <person name="Ghai R."/>
            <person name="Kavagutti S V."/>
        </authorList>
    </citation>
    <scope>NUCLEOTIDE SEQUENCE</scope>
</reference>
<name>A0A6J5NJP4_9CAUD</name>
<accession>A0A6J5NJP4</accession>
<feature type="compositionally biased region" description="Basic and acidic residues" evidence="1">
    <location>
        <begin position="1620"/>
        <end position="1631"/>
    </location>
</feature>
<proteinExistence type="predicted"/>
<evidence type="ECO:0008006" key="3">
    <source>
        <dbReference type="Google" id="ProtNLM"/>
    </source>
</evidence>
<organism evidence="2">
    <name type="scientific">uncultured Caudovirales phage</name>
    <dbReference type="NCBI Taxonomy" id="2100421"/>
    <lineage>
        <taxon>Viruses</taxon>
        <taxon>Duplodnaviria</taxon>
        <taxon>Heunggongvirae</taxon>
        <taxon>Uroviricota</taxon>
        <taxon>Caudoviricetes</taxon>
        <taxon>Peduoviridae</taxon>
        <taxon>Maltschvirus</taxon>
        <taxon>Maltschvirus maltsch</taxon>
    </lineage>
</organism>
<protein>
    <recommendedName>
        <fullName evidence="3">Large polyvalent protein associated domain-containing protein</fullName>
    </recommendedName>
</protein>
<sequence length="1979" mass="210140">MAFDVQGALKDGYSPAEIADYLASKRNFDIAGARKDGFTDDEILGHLASRVAAPKAAPVEEPQAAAPTPAKPQAEALAKPQAEAPGLLSRAADAIKGTISSIPAALAEKVTPYKSVLETAPKLTAQEQQAELDKRLSYGAGPVSQATVAKADAMLMGRAPAEAGPALTVARARAERGEETFDQLAQRVNRDALIERDAKTASRRRFAEENPLIASAAAGSAGLVSGALNIPSVTADAFNQTFVNPALQLAGLKPLPKTPTAFGTEYLAKSAEEFMPKIGTRSMEGAWKNEEFAPWLMSKLAANSPQMAAQLAAAFVPPLRAVLLPGMAGTAAGQSYAQGDDSRVAITKGAIEYGTEMLPLKVFDKLGDTFKGMSVAKQNAVMAIAGQRLAQAGTAITANGITNAIEETAAQFGGNVLDKFFQGKDIELSKGLAEAAVIGAATGSAMSAPQVAGIATGAFDPNAQIARAINENVAGAQFTAPAQQLAVDRLSPYSMESTTLFVQPTDTSSISRATSVDEAIAAAGLVAGAVPIINAPPPPAPLAMDIQAPLTMGASAPAEVDTLGRIEPTFDANAPLGTTPDTALPITLPEPSAAVEQQFGLDKLRMKAPRPQRIQGQPAGSLTDEQLTTIASDETIPAITRRSAAVELQARGAETTLPAATQPTILPNELPGSTSLGMGQPMAQGGTAPALGGVAPGAPELAQQPTPGFQQPGALDTTEGAQAAGVAQPLKLAKTASARNVGKTLKQFEAETGIAAEVYTEPLTEAQQAASALARVMGNTVTFLKSAPGQLPNGFVVPSVNPKDVYIASDADAPVLGVAVHEIAHLLPAPIKAKLDAGMRALFNDQYLAEFAAKRRIDINNTELLDNEIPAYMAQAISERPDFWQDLRAKMGDGDFAEVARVILDKLNTFLAGTNREYGQEFLDRYVTDVAKARDLLSTAYADAMKAQGLKPTQPKGVQRAERIETPAGAGQEPGADGGGEAPSYGTGREGAVSVVGRHYSVQQRQTLNSGFYGQGLKGAERNRLDDSPDPRIRQRIYFYVDQGSGIRPEAGVGGQAHEVRLNNIYDPKTQLIEPKGSANAFESAVLNAGFDGYIAPFGNNQAAAVLLGPKHKAVPVRALGSVPSAPAAAAAEPTTLRKGLLSREAAEIDTTKIPGARVRMGNLEIPADQREAANAELKRIGSGVQFSERVDNPVDAASLDNTLKLAQGQVWQRGRDLKMAMQQRVLDAAMAKGLDVTADNAETREYLREIGKRDALAALKQNANAIGWYDLKTRQALAVMALVHPEIAKNQDARFALTWAMAVTSNGLKVNKNFELAEKVYDVYKKTGRMPTDIGIGTAGNAINDSLRLFNELRVAWGMDNLRKFMQTDFTVSEITGISKELKPGGEHADVTVKGAAILGPKIGNGFFSNLYGNFDSLTMDRWLVRTWGRWTGTLIKPMPEQTAKARERLTGAINEIVKNPPEAKRLGDLVDLPITANTEVDALATAVQEASMDPDVRAKLNESEVGLELRKAGNSLAKYLDGQKEAPQGPTERKFIRAIFSDVLADLQQRPEYADLTMADLQAVLWYAEKRLYETAKEDPNADEDIEGYADDDAPDYANAAADVARQKGVSDARIKAVLKKEERNERPTGTRPANAPSIEVPPAVAAGKPAAAGGFAGREKRQFIGERAVLRARANRTSDGQQSPAFAGDGGADGGRVRVLKKLGVSYTQKWKASQQTATVFRANDIPLPAFVELAPTLENAQQFEKAIADNKAKLKFGAAVYVYPAEDYQGMKLFLADDGQSGVAVKPDGDIVSVFSTGGAGRAVMELAVAAGGRKLDAFDTILPEFYAPHGFKAVARTKWNDDFAPDEWSKETFSEFNDGQPDVVFMVYDPAKTDAEYSSKDGKVMTGEDGYDQAVARQNREMRKSAKGTIQASARTVDSEALFEGLDGRGRAKARAETALANRDDADQIKFIQDNFLDILAELDDSGRIKINCK</sequence>
<evidence type="ECO:0000256" key="1">
    <source>
        <dbReference type="SAM" id="MobiDB-lite"/>
    </source>
</evidence>